<organism evidence="16 17">
    <name type="scientific">Candidatus Nitrosocosmicus arcticus</name>
    <dbReference type="NCBI Taxonomy" id="2035267"/>
    <lineage>
        <taxon>Archaea</taxon>
        <taxon>Nitrososphaerota</taxon>
        <taxon>Nitrososphaeria</taxon>
        <taxon>Nitrososphaerales</taxon>
        <taxon>Nitrososphaeraceae</taxon>
        <taxon>Candidatus Nitrosocosmicus</taxon>
    </lineage>
</organism>
<evidence type="ECO:0000256" key="10">
    <source>
        <dbReference type="ARBA" id="ARBA00022777"/>
    </source>
</evidence>
<dbReference type="PIRSF" id="PIRSF005758">
    <property type="entry name" value="Shikimt_kin_arch"/>
    <property type="match status" value="1"/>
</dbReference>
<dbReference type="InterPro" id="IPR020568">
    <property type="entry name" value="Ribosomal_Su5_D2-typ_SF"/>
</dbReference>
<dbReference type="GO" id="GO:0005737">
    <property type="term" value="C:cytoplasm"/>
    <property type="evidence" value="ECO:0007669"/>
    <property type="project" value="UniProtKB-SubCell"/>
</dbReference>
<dbReference type="NCBIfam" id="TIGR01920">
    <property type="entry name" value="Shik_kin_archae"/>
    <property type="match status" value="1"/>
</dbReference>
<evidence type="ECO:0000256" key="13">
    <source>
        <dbReference type="ARBA" id="ARBA00048567"/>
    </source>
</evidence>
<name>A0A557SYG0_9ARCH</name>
<dbReference type="AlphaFoldDB" id="A0A557SYG0"/>
<dbReference type="GO" id="GO:0005524">
    <property type="term" value="F:ATP binding"/>
    <property type="evidence" value="ECO:0007669"/>
    <property type="project" value="UniProtKB-UniRule"/>
</dbReference>
<dbReference type="PANTHER" id="PTHR20861">
    <property type="entry name" value="HOMOSERINE/4-DIPHOSPHOCYTIDYL-2-C-METHYL-D-ERYTHRITOL KINASE"/>
    <property type="match status" value="1"/>
</dbReference>
<dbReference type="GO" id="GO:0004765">
    <property type="term" value="F:shikimate kinase activity"/>
    <property type="evidence" value="ECO:0007669"/>
    <property type="project" value="UniProtKB-UniRule"/>
</dbReference>
<dbReference type="EMBL" id="VOAH01000001">
    <property type="protein sequence ID" value="TVP41644.1"/>
    <property type="molecule type" value="Genomic_DNA"/>
</dbReference>
<comment type="caution">
    <text evidence="16">The sequence shown here is derived from an EMBL/GenBank/DDBJ whole genome shotgun (WGS) entry which is preliminary data.</text>
</comment>
<keyword evidence="12 14" id="KW-0057">Aromatic amino acid biosynthesis</keyword>
<gene>
    <name evidence="14 16" type="primary">aroK</name>
    <name evidence="16" type="ORF">NARC_10050</name>
</gene>
<accession>A0A557SYG0</accession>
<keyword evidence="11 14" id="KW-0067">ATP-binding</keyword>
<sequence length="281" mass="30505">MKNSSASVTMFGAISIVNAIATGKGCTFGISQKVKVKISIEPGHNGISRNFVNDKLVNKIIKSILPASILKNHFISISLISEIPAGWGLKSSSAVSNAISLACFKLLDDEIHDRAVLSTAVNSSLWAKVSMTGAFDDACACYYGGVILTDNHFKKIIKRDMVNNDLAVVIYLPAGVARGEILKLRIHKDLFNHAFRLALKGDYWKAMNLNGVLINSVLYNNYAPMINAFENHCLAISHSGNGPAMAAVVYKDNVENFVNSMEKFDGKIILAKVNNTKAIVE</sequence>
<dbReference type="InterPro" id="IPR006204">
    <property type="entry name" value="GHMP_kinase_N_dom"/>
</dbReference>
<evidence type="ECO:0000256" key="14">
    <source>
        <dbReference type="HAMAP-Rule" id="MF_00370"/>
    </source>
</evidence>
<evidence type="ECO:0000256" key="8">
    <source>
        <dbReference type="ARBA" id="ARBA00022679"/>
    </source>
</evidence>
<keyword evidence="9 14" id="KW-0547">Nucleotide-binding</keyword>
<keyword evidence="17" id="KW-1185">Reference proteome</keyword>
<protein>
    <recommendedName>
        <fullName evidence="5 14">Shikimate kinase</fullName>
        <shortName evidence="14">SK</shortName>
        <ecNumber evidence="4 14">2.7.1.71</ecNumber>
    </recommendedName>
</protein>
<dbReference type="InterPro" id="IPR010189">
    <property type="entry name" value="SK_arc"/>
</dbReference>
<evidence type="ECO:0000256" key="4">
    <source>
        <dbReference type="ARBA" id="ARBA00012154"/>
    </source>
</evidence>
<evidence type="ECO:0000313" key="17">
    <source>
        <dbReference type="Proteomes" id="UP000315289"/>
    </source>
</evidence>
<evidence type="ECO:0000256" key="2">
    <source>
        <dbReference type="ARBA" id="ARBA00004842"/>
    </source>
</evidence>
<keyword evidence="6 14" id="KW-0963">Cytoplasm</keyword>
<evidence type="ECO:0000256" key="11">
    <source>
        <dbReference type="ARBA" id="ARBA00022840"/>
    </source>
</evidence>
<reference evidence="16 17" key="1">
    <citation type="journal article" date="2019" name="Front. Microbiol.">
        <title>Ammonia Oxidation by the Arctic Terrestrial Thaumarchaeote Candidatus Nitrosocosmicus arcticus Is Stimulated by Increasing Temperatures.</title>
        <authorList>
            <person name="Alves R.J.E."/>
            <person name="Kerou M."/>
            <person name="Zappe A."/>
            <person name="Bittner R."/>
            <person name="Abby S.S."/>
            <person name="Schmidt H.A."/>
            <person name="Pfeifer K."/>
            <person name="Schleper C."/>
        </authorList>
    </citation>
    <scope>NUCLEOTIDE SEQUENCE [LARGE SCALE GENOMIC DNA]</scope>
    <source>
        <strain evidence="16 17">Kfb</strain>
    </source>
</reference>
<evidence type="ECO:0000256" key="6">
    <source>
        <dbReference type="ARBA" id="ARBA00022490"/>
    </source>
</evidence>
<comment type="pathway">
    <text evidence="2 14">Metabolic intermediate biosynthesis; chorismate biosynthesis; chorismate from D-erythrose 4-phosphate and phosphoenolpyruvate: step 5/7.</text>
</comment>
<dbReference type="GO" id="GO:0008652">
    <property type="term" value="P:amino acid biosynthetic process"/>
    <property type="evidence" value="ECO:0007669"/>
    <property type="project" value="UniProtKB-KW"/>
</dbReference>
<evidence type="ECO:0000313" key="16">
    <source>
        <dbReference type="EMBL" id="TVP41644.1"/>
    </source>
</evidence>
<dbReference type="EC" id="2.7.1.71" evidence="4 14"/>
<comment type="subcellular location">
    <subcellularLocation>
        <location evidence="1 14">Cytoplasm</location>
    </subcellularLocation>
</comment>
<keyword evidence="10 14" id="KW-0418">Kinase</keyword>
<dbReference type="Gene3D" id="3.30.230.10">
    <property type="match status" value="1"/>
</dbReference>
<dbReference type="GO" id="GO:0009423">
    <property type="term" value="P:chorismate biosynthetic process"/>
    <property type="evidence" value="ECO:0007669"/>
    <property type="project" value="UniProtKB-UniRule"/>
</dbReference>
<dbReference type="Proteomes" id="UP000315289">
    <property type="component" value="Unassembled WGS sequence"/>
</dbReference>
<dbReference type="PANTHER" id="PTHR20861:SF3">
    <property type="entry name" value="SHIKIMATE KINASE"/>
    <property type="match status" value="1"/>
</dbReference>
<feature type="domain" description="GHMP kinase N-terminal" evidence="15">
    <location>
        <begin position="59"/>
        <end position="145"/>
    </location>
</feature>
<evidence type="ECO:0000259" key="15">
    <source>
        <dbReference type="Pfam" id="PF00288"/>
    </source>
</evidence>
<evidence type="ECO:0000256" key="1">
    <source>
        <dbReference type="ARBA" id="ARBA00004496"/>
    </source>
</evidence>
<dbReference type="UniPathway" id="UPA00053">
    <property type="reaction ID" value="UER00088"/>
</dbReference>
<evidence type="ECO:0000256" key="9">
    <source>
        <dbReference type="ARBA" id="ARBA00022741"/>
    </source>
</evidence>
<keyword evidence="8 14" id="KW-0808">Transferase</keyword>
<evidence type="ECO:0000256" key="7">
    <source>
        <dbReference type="ARBA" id="ARBA00022605"/>
    </source>
</evidence>
<dbReference type="Pfam" id="PF00288">
    <property type="entry name" value="GHMP_kinases_N"/>
    <property type="match status" value="1"/>
</dbReference>
<dbReference type="HAMAP" id="MF_00370">
    <property type="entry name" value="Shik_kinase_arch"/>
    <property type="match status" value="1"/>
</dbReference>
<proteinExistence type="inferred from homology"/>
<dbReference type="InterPro" id="IPR014721">
    <property type="entry name" value="Ribsml_uS5_D2-typ_fold_subgr"/>
</dbReference>
<feature type="binding site" evidence="14">
    <location>
        <begin position="84"/>
        <end position="94"/>
    </location>
    <ligand>
        <name>ATP</name>
        <dbReference type="ChEBI" id="CHEBI:30616"/>
    </ligand>
</feature>
<comment type="catalytic activity">
    <reaction evidence="13 14">
        <text>shikimate + ATP = 3-phosphoshikimate + ADP + H(+)</text>
        <dbReference type="Rhea" id="RHEA:13121"/>
        <dbReference type="ChEBI" id="CHEBI:15378"/>
        <dbReference type="ChEBI" id="CHEBI:30616"/>
        <dbReference type="ChEBI" id="CHEBI:36208"/>
        <dbReference type="ChEBI" id="CHEBI:145989"/>
        <dbReference type="ChEBI" id="CHEBI:456216"/>
        <dbReference type="EC" id="2.7.1.71"/>
    </reaction>
</comment>
<dbReference type="GO" id="GO:0009073">
    <property type="term" value="P:aromatic amino acid family biosynthetic process"/>
    <property type="evidence" value="ECO:0007669"/>
    <property type="project" value="UniProtKB-KW"/>
</dbReference>
<evidence type="ECO:0000256" key="5">
    <source>
        <dbReference type="ARBA" id="ARBA00013853"/>
    </source>
</evidence>
<comment type="similarity">
    <text evidence="3 14">Belongs to the GHMP kinase family. Archaeal shikimate kinase subfamily.</text>
</comment>
<dbReference type="OrthoDB" id="9602at2157"/>
<dbReference type="SUPFAM" id="SSF54211">
    <property type="entry name" value="Ribosomal protein S5 domain 2-like"/>
    <property type="match status" value="1"/>
</dbReference>
<evidence type="ECO:0000256" key="3">
    <source>
        <dbReference type="ARBA" id="ARBA00010202"/>
    </source>
</evidence>
<keyword evidence="7 14" id="KW-0028">Amino-acid biosynthesis</keyword>
<evidence type="ECO:0000256" key="12">
    <source>
        <dbReference type="ARBA" id="ARBA00023141"/>
    </source>
</evidence>
<dbReference type="RefSeq" id="WP_144728246.1">
    <property type="nucleotide sequence ID" value="NZ_ML675578.1"/>
</dbReference>